<protein>
    <submittedName>
        <fullName evidence="2">Uncharacterized protein</fullName>
    </submittedName>
</protein>
<feature type="compositionally biased region" description="Polar residues" evidence="1">
    <location>
        <begin position="39"/>
        <end position="68"/>
    </location>
</feature>
<proteinExistence type="predicted"/>
<dbReference type="EMBL" id="JAZGQO010000001">
    <property type="protein sequence ID" value="KAK6195812.1"/>
    <property type="molecule type" value="Genomic_DNA"/>
</dbReference>
<feature type="region of interest" description="Disordered" evidence="1">
    <location>
        <begin position="21"/>
        <end position="68"/>
    </location>
</feature>
<sequence length="255" mass="27808">MGNKFSLPKALNCSCFSKKSVNVARTSPVSHRSDESVGLQRSLTPTGSSRPGSRKSNVSNGFDARSLSSGEQNECLTDYEIPSCSGINYHDKAGNGVHETRTSRIDCKTKASITTNKKAPRSPSFPRTANVSQSHEDLLALFVTDPVSKRTDNSNRASRNIKPHTGKRSQHCWNKASTSSNKSATTVNAGARPVRPKAARGRRTAPVLTQEFALPGYIADSSERLEAGTSLPEQQGQRIIDDFIERCLEQKPFKD</sequence>
<feature type="compositionally biased region" description="Low complexity" evidence="1">
    <location>
        <begin position="174"/>
        <end position="189"/>
    </location>
</feature>
<gene>
    <name evidence="2" type="ORF">SNE40_001165</name>
</gene>
<keyword evidence="3" id="KW-1185">Reference proteome</keyword>
<feature type="compositionally biased region" description="Basic residues" evidence="1">
    <location>
        <begin position="159"/>
        <end position="170"/>
    </location>
</feature>
<reference evidence="2 3" key="1">
    <citation type="submission" date="2024-01" db="EMBL/GenBank/DDBJ databases">
        <title>The genome of the rayed Mediterranean limpet Patella caerulea (Linnaeus, 1758).</title>
        <authorList>
            <person name="Anh-Thu Weber A."/>
            <person name="Halstead-Nussloch G."/>
        </authorList>
    </citation>
    <scope>NUCLEOTIDE SEQUENCE [LARGE SCALE GENOMIC DNA]</scope>
    <source>
        <strain evidence="2">AATW-2023a</strain>
        <tissue evidence="2">Whole specimen</tissue>
    </source>
</reference>
<comment type="caution">
    <text evidence="2">The sequence shown here is derived from an EMBL/GenBank/DDBJ whole genome shotgun (WGS) entry which is preliminary data.</text>
</comment>
<accession>A0AAN8KM23</accession>
<evidence type="ECO:0000256" key="1">
    <source>
        <dbReference type="SAM" id="MobiDB-lite"/>
    </source>
</evidence>
<evidence type="ECO:0000313" key="3">
    <source>
        <dbReference type="Proteomes" id="UP001347796"/>
    </source>
</evidence>
<feature type="region of interest" description="Disordered" evidence="1">
    <location>
        <begin position="113"/>
        <end position="132"/>
    </location>
</feature>
<name>A0AAN8KM23_PATCE</name>
<feature type="region of interest" description="Disordered" evidence="1">
    <location>
        <begin position="149"/>
        <end position="204"/>
    </location>
</feature>
<feature type="compositionally biased region" description="Basic residues" evidence="1">
    <location>
        <begin position="194"/>
        <end position="203"/>
    </location>
</feature>
<feature type="compositionally biased region" description="Polar residues" evidence="1">
    <location>
        <begin position="21"/>
        <end position="30"/>
    </location>
</feature>
<organism evidence="2 3">
    <name type="scientific">Patella caerulea</name>
    <name type="common">Rayed Mediterranean limpet</name>
    <dbReference type="NCBI Taxonomy" id="87958"/>
    <lineage>
        <taxon>Eukaryota</taxon>
        <taxon>Metazoa</taxon>
        <taxon>Spiralia</taxon>
        <taxon>Lophotrochozoa</taxon>
        <taxon>Mollusca</taxon>
        <taxon>Gastropoda</taxon>
        <taxon>Patellogastropoda</taxon>
        <taxon>Patelloidea</taxon>
        <taxon>Patellidae</taxon>
        <taxon>Patella</taxon>
    </lineage>
</organism>
<evidence type="ECO:0000313" key="2">
    <source>
        <dbReference type="EMBL" id="KAK6195812.1"/>
    </source>
</evidence>
<dbReference type="Proteomes" id="UP001347796">
    <property type="component" value="Unassembled WGS sequence"/>
</dbReference>
<dbReference type="AlphaFoldDB" id="A0AAN8KM23"/>